<evidence type="ECO:0000313" key="2">
    <source>
        <dbReference type="EMBL" id="EHK50958.1"/>
    </source>
</evidence>
<dbReference type="HOGENOM" id="CLU_1475358_0_0_1"/>
<keyword evidence="1" id="KW-0732">Signal</keyword>
<organism evidence="2 3">
    <name type="scientific">Hypocrea atroviridis (strain ATCC 20476 / IMI 206040)</name>
    <name type="common">Trichoderma atroviride</name>
    <dbReference type="NCBI Taxonomy" id="452589"/>
    <lineage>
        <taxon>Eukaryota</taxon>
        <taxon>Fungi</taxon>
        <taxon>Dikarya</taxon>
        <taxon>Ascomycota</taxon>
        <taxon>Pezizomycotina</taxon>
        <taxon>Sordariomycetes</taxon>
        <taxon>Hypocreomycetidae</taxon>
        <taxon>Hypocreales</taxon>
        <taxon>Hypocreaceae</taxon>
        <taxon>Trichoderma</taxon>
    </lineage>
</organism>
<accession>G9NEL1</accession>
<dbReference type="EMBL" id="ABDG02000012">
    <property type="protein sequence ID" value="EHK50958.1"/>
    <property type="molecule type" value="Genomic_DNA"/>
</dbReference>
<dbReference type="AlphaFoldDB" id="G9NEL1"/>
<sequence length="183" mass="19927">MFCHALRLCLFVLRGYTCSSEYAESQKRDGDVGTAASCLYVCSIITRFAGHTSIRPPFVMAGVAQPSAKHAFRCRHLFGRDLHAVSSLELSQGACGLLEREWLQSEKRPSWRQKAKMLGSTASGELDGHKLDKIAGLACLVRDDTAVRHCCGLQSTSLANPVASISKYSTENGSTTRISESKV</sequence>
<dbReference type="Proteomes" id="UP000005426">
    <property type="component" value="Unassembled WGS sequence"/>
</dbReference>
<proteinExistence type="predicted"/>
<feature type="chain" id="PRO_5003524433" description="Secreted protein" evidence="1">
    <location>
        <begin position="20"/>
        <end position="183"/>
    </location>
</feature>
<feature type="signal peptide" evidence="1">
    <location>
        <begin position="1"/>
        <end position="19"/>
    </location>
</feature>
<evidence type="ECO:0000256" key="1">
    <source>
        <dbReference type="SAM" id="SignalP"/>
    </source>
</evidence>
<protein>
    <recommendedName>
        <fullName evidence="4">Secreted protein</fullName>
    </recommendedName>
</protein>
<reference evidence="2 3" key="1">
    <citation type="journal article" date="2011" name="Genome Biol.">
        <title>Comparative genome sequence analysis underscores mycoparasitism as the ancestral life style of Trichoderma.</title>
        <authorList>
            <person name="Kubicek C.P."/>
            <person name="Herrera-Estrella A."/>
            <person name="Seidl-Seiboth V."/>
            <person name="Martinez D.A."/>
            <person name="Druzhinina I.S."/>
            <person name="Thon M."/>
            <person name="Zeilinger S."/>
            <person name="Casas-Flores S."/>
            <person name="Horwitz B.A."/>
            <person name="Mukherjee P.K."/>
            <person name="Mukherjee M."/>
            <person name="Kredics L."/>
            <person name="Alcaraz L.D."/>
            <person name="Aerts A."/>
            <person name="Antal Z."/>
            <person name="Atanasova L."/>
            <person name="Cervantes-Badillo M.G."/>
            <person name="Challacombe J."/>
            <person name="Chertkov O."/>
            <person name="McCluskey K."/>
            <person name="Coulpier F."/>
            <person name="Deshpande N."/>
            <person name="von Doehren H."/>
            <person name="Ebbole D.J."/>
            <person name="Esquivel-Naranjo E.U."/>
            <person name="Fekete E."/>
            <person name="Flipphi M."/>
            <person name="Glaser F."/>
            <person name="Gomez-Rodriguez E.Y."/>
            <person name="Gruber S."/>
            <person name="Han C."/>
            <person name="Henrissat B."/>
            <person name="Hermosa R."/>
            <person name="Hernandez-Onate M."/>
            <person name="Karaffa L."/>
            <person name="Kosti I."/>
            <person name="Le Crom S."/>
            <person name="Lindquist E."/>
            <person name="Lucas S."/>
            <person name="Luebeck M."/>
            <person name="Luebeck P.S."/>
            <person name="Margeot A."/>
            <person name="Metz B."/>
            <person name="Misra M."/>
            <person name="Nevalainen H."/>
            <person name="Omann M."/>
            <person name="Packer N."/>
            <person name="Perrone G."/>
            <person name="Uresti-Rivera E.E."/>
            <person name="Salamov A."/>
            <person name="Schmoll M."/>
            <person name="Seiboth B."/>
            <person name="Shapiro H."/>
            <person name="Sukno S."/>
            <person name="Tamayo-Ramos J.A."/>
            <person name="Tisch D."/>
            <person name="Wiest A."/>
            <person name="Wilkinson H.H."/>
            <person name="Zhang M."/>
            <person name="Coutinho P.M."/>
            <person name="Kenerley C.M."/>
            <person name="Monte E."/>
            <person name="Baker S.E."/>
            <person name="Grigoriev I.V."/>
        </authorList>
    </citation>
    <scope>NUCLEOTIDE SEQUENCE [LARGE SCALE GENOMIC DNA]</scope>
    <source>
        <strain evidence="3">ATCC 20476 / IMI 206040</strain>
    </source>
</reference>
<name>G9NEL1_HYPAI</name>
<keyword evidence="3" id="KW-1185">Reference proteome</keyword>
<gene>
    <name evidence="2" type="ORF">TRIATDRAFT_94066</name>
</gene>
<dbReference type="KEGG" id="tatv:25786637"/>
<comment type="caution">
    <text evidence="2">The sequence shown here is derived from an EMBL/GenBank/DDBJ whole genome shotgun (WGS) entry which is preliminary data.</text>
</comment>
<evidence type="ECO:0000313" key="3">
    <source>
        <dbReference type="Proteomes" id="UP000005426"/>
    </source>
</evidence>
<evidence type="ECO:0008006" key="4">
    <source>
        <dbReference type="Google" id="ProtNLM"/>
    </source>
</evidence>
<dbReference type="GeneID" id="25786637"/>